<reference evidence="3" key="1">
    <citation type="submission" date="2019-08" db="EMBL/GenBank/DDBJ databases">
        <authorList>
            <person name="Kucharzyk K."/>
            <person name="Murdoch R.W."/>
            <person name="Higgins S."/>
            <person name="Loffler F."/>
        </authorList>
    </citation>
    <scope>NUCLEOTIDE SEQUENCE</scope>
</reference>
<dbReference type="AlphaFoldDB" id="A0A645D6T8"/>
<evidence type="ECO:0000313" key="3">
    <source>
        <dbReference type="EMBL" id="MPM84971.1"/>
    </source>
</evidence>
<feature type="coiled-coil region" evidence="1">
    <location>
        <begin position="101"/>
        <end position="128"/>
    </location>
</feature>
<keyword evidence="1" id="KW-0175">Coiled coil</keyword>
<accession>A0A645D6T8</accession>
<dbReference type="GO" id="GO:0051301">
    <property type="term" value="P:cell division"/>
    <property type="evidence" value="ECO:0007669"/>
    <property type="project" value="UniProtKB-KW"/>
</dbReference>
<organism evidence="3">
    <name type="scientific">bioreactor metagenome</name>
    <dbReference type="NCBI Taxonomy" id="1076179"/>
    <lineage>
        <taxon>unclassified sequences</taxon>
        <taxon>metagenomes</taxon>
        <taxon>ecological metagenomes</taxon>
    </lineage>
</organism>
<comment type="caution">
    <text evidence="3">The sequence shown here is derived from an EMBL/GenBank/DDBJ whole genome shotgun (WGS) entry which is preliminary data.</text>
</comment>
<gene>
    <name evidence="3" type="primary">ftsL_19</name>
    <name evidence="3" type="ORF">SDC9_132047</name>
</gene>
<name>A0A645D6T8_9ZZZZ</name>
<proteinExistence type="predicted"/>
<evidence type="ECO:0000256" key="1">
    <source>
        <dbReference type="SAM" id="Coils"/>
    </source>
</evidence>
<keyword evidence="2" id="KW-0472">Membrane</keyword>
<keyword evidence="3" id="KW-0132">Cell division</keyword>
<keyword evidence="2" id="KW-1133">Transmembrane helix</keyword>
<sequence length="166" mass="17582">MAVAAKKSDDSVRYAPGTRIYSRGAAAPALEIEKEKQPHAAPKRQQGAAAQITRVAKDACPRPKVSAGRLLLVTLGILASAALLLITLVRYAMISQEYAVVNETKTQIETYQREIAALNVQLNAAVSLEKARAAALAAGMGYPTAEQIVRLQGEDQAQTGGQTAPE</sequence>
<keyword evidence="2" id="KW-0812">Transmembrane</keyword>
<evidence type="ECO:0000256" key="2">
    <source>
        <dbReference type="SAM" id="Phobius"/>
    </source>
</evidence>
<dbReference type="EMBL" id="VSSQ01033394">
    <property type="protein sequence ID" value="MPM84971.1"/>
    <property type="molecule type" value="Genomic_DNA"/>
</dbReference>
<feature type="transmembrane region" description="Helical" evidence="2">
    <location>
        <begin position="70"/>
        <end position="93"/>
    </location>
</feature>
<keyword evidence="3" id="KW-0131">Cell cycle</keyword>
<protein>
    <submittedName>
        <fullName evidence="3">Cell division protein FtsL</fullName>
    </submittedName>
</protein>